<gene>
    <name evidence="1" type="ORF">GCM10009038_11460</name>
</gene>
<evidence type="ECO:0000313" key="2">
    <source>
        <dbReference type="Proteomes" id="UP000646745"/>
    </source>
</evidence>
<comment type="caution">
    <text evidence="1">The sequence shown here is derived from an EMBL/GenBank/DDBJ whole genome shotgun (WGS) entry which is preliminary data.</text>
</comment>
<proteinExistence type="predicted"/>
<name>A0ABQ3DST9_9GAMM</name>
<reference evidence="2" key="1">
    <citation type="journal article" date="2019" name="Int. J. Syst. Evol. Microbiol.">
        <title>The Global Catalogue of Microorganisms (GCM) 10K type strain sequencing project: providing services to taxonomists for standard genome sequencing and annotation.</title>
        <authorList>
            <consortium name="The Broad Institute Genomics Platform"/>
            <consortium name="The Broad Institute Genome Sequencing Center for Infectious Disease"/>
            <person name="Wu L."/>
            <person name="Ma J."/>
        </authorList>
    </citation>
    <scope>NUCLEOTIDE SEQUENCE [LARGE SCALE GENOMIC DNA]</scope>
    <source>
        <strain evidence="2">KCTC 32998</strain>
    </source>
</reference>
<evidence type="ECO:0000313" key="1">
    <source>
        <dbReference type="EMBL" id="GHB14723.1"/>
    </source>
</evidence>
<organism evidence="1 2">
    <name type="scientific">Salinicola rhizosphaerae</name>
    <dbReference type="NCBI Taxonomy" id="1443141"/>
    <lineage>
        <taxon>Bacteria</taxon>
        <taxon>Pseudomonadati</taxon>
        <taxon>Pseudomonadota</taxon>
        <taxon>Gammaproteobacteria</taxon>
        <taxon>Oceanospirillales</taxon>
        <taxon>Halomonadaceae</taxon>
        <taxon>Salinicola</taxon>
    </lineage>
</organism>
<dbReference type="RefSeq" id="WP_189443672.1">
    <property type="nucleotide sequence ID" value="NZ_BMZI01000002.1"/>
</dbReference>
<protein>
    <submittedName>
        <fullName evidence="1">Uncharacterized protein</fullName>
    </submittedName>
</protein>
<accession>A0ABQ3DST9</accession>
<dbReference type="Proteomes" id="UP000646745">
    <property type="component" value="Unassembled WGS sequence"/>
</dbReference>
<sequence length="201" mass="22107">MYEVSERYLAFGQSSFIKEVVIPAGEKIEKLAKEYPCTDEIQVKVQSRPTAFLSGLEALIGVSVFLGTWAGTKFLDEIYDAKIGPAIKECLGQYIEKSGNNKKYSLSIAAHKRGVDSSVLICCVGSSIEEIEASEAHIPAALRVAEGFIDSDRREAIYLFLIDSGRCNLEPSIYDSYEAALEGVKRMYPAKLPTNVARPRG</sequence>
<keyword evidence="2" id="KW-1185">Reference proteome</keyword>
<dbReference type="EMBL" id="BMZI01000002">
    <property type="protein sequence ID" value="GHB14723.1"/>
    <property type="molecule type" value="Genomic_DNA"/>
</dbReference>